<name>A0ABW4RVZ4_9ACTN</name>
<evidence type="ECO:0000313" key="1">
    <source>
        <dbReference type="EMBL" id="MFD1889979.1"/>
    </source>
</evidence>
<accession>A0ABW4RVZ4</accession>
<dbReference type="RefSeq" id="WP_343872920.1">
    <property type="nucleotide sequence ID" value="NZ_BAAAIX010000013.1"/>
</dbReference>
<proteinExistence type="predicted"/>
<dbReference type="EMBL" id="JBHUFZ010000016">
    <property type="protein sequence ID" value="MFD1889979.1"/>
    <property type="molecule type" value="Genomic_DNA"/>
</dbReference>
<keyword evidence="2" id="KW-1185">Reference proteome</keyword>
<reference evidence="2" key="1">
    <citation type="journal article" date="2019" name="Int. J. Syst. Evol. Microbiol.">
        <title>The Global Catalogue of Microorganisms (GCM) 10K type strain sequencing project: providing services to taxonomists for standard genome sequencing and annotation.</title>
        <authorList>
            <consortium name="The Broad Institute Genomics Platform"/>
            <consortium name="The Broad Institute Genome Sequencing Center for Infectious Disease"/>
            <person name="Wu L."/>
            <person name="Ma J."/>
        </authorList>
    </citation>
    <scope>NUCLEOTIDE SEQUENCE [LARGE SCALE GENOMIC DNA]</scope>
    <source>
        <strain evidence="2">CAIM 431</strain>
    </source>
</reference>
<comment type="caution">
    <text evidence="1">The sequence shown here is derived from an EMBL/GenBank/DDBJ whole genome shotgun (WGS) entry which is preliminary data.</text>
</comment>
<organism evidence="1 2">
    <name type="scientific">Luteococcus peritonei</name>
    <dbReference type="NCBI Taxonomy" id="88874"/>
    <lineage>
        <taxon>Bacteria</taxon>
        <taxon>Bacillati</taxon>
        <taxon>Actinomycetota</taxon>
        <taxon>Actinomycetes</taxon>
        <taxon>Propionibacteriales</taxon>
        <taxon>Propionibacteriaceae</taxon>
        <taxon>Luteococcus</taxon>
    </lineage>
</organism>
<evidence type="ECO:0000313" key="2">
    <source>
        <dbReference type="Proteomes" id="UP001597326"/>
    </source>
</evidence>
<protein>
    <submittedName>
        <fullName evidence="1">Uncharacterized protein</fullName>
    </submittedName>
</protein>
<dbReference type="Proteomes" id="UP001597326">
    <property type="component" value="Unassembled WGS sequence"/>
</dbReference>
<gene>
    <name evidence="1" type="ORF">ACFSCS_07215</name>
</gene>
<sequence>MDPDLRQLLDDATAWAEAKGRLLDADLLQQALDLRLVHDGFGDAVWPAGSAAHLMRVRYPSHGPVDGPEPAVLVATLDSYWRFLRSTGRMSSASATPADLLDEARRSRGAMARACADEGNRQRRAVLASHRQEEAGPVQPPEAAEVAPLVRESRLWRRVELLLAWLGEGIEVDQEGALPPDEARRAWEALGESLAGPGEEGVDPAAWQQDWAGLADCRPLHRLWWVAVGAGLVELTDARALVVAQEAADDEAWLEVGDRLVWALAQWADWEALVEPAQTALLLLTGPQAQPRDLAELAEFWIATASDHVLALPEDQRAGAMRELAGQMEDALAVFDDAGLWTREGEQLTGTALGWQAALVLDRFLDR</sequence>